<dbReference type="PROSITE" id="PS50044">
    <property type="entry name" value="SIGMA54_3"/>
    <property type="match status" value="1"/>
</dbReference>
<keyword evidence="2" id="KW-0240">DNA-directed RNA polymerase</keyword>
<evidence type="ECO:0000256" key="6">
    <source>
        <dbReference type="ARBA" id="ARBA00023082"/>
    </source>
</evidence>
<dbReference type="Pfam" id="PF04963">
    <property type="entry name" value="Sigma54_CBD"/>
    <property type="match status" value="1"/>
</dbReference>
<keyword evidence="6" id="KW-0731">Sigma factor</keyword>
<keyword evidence="3" id="KW-0808">Transferase</keyword>
<protein>
    <submittedName>
        <fullName evidence="11">RNA polymerase sigma-54 factor RpoN</fullName>
    </submittedName>
</protein>
<keyword evidence="8" id="KW-0804">Transcription</keyword>
<dbReference type="InterPro" id="IPR038709">
    <property type="entry name" value="RpoN_core-bd_sf"/>
</dbReference>
<feature type="domain" description="RNA polymerase sigma factor 54 DNA-binding" evidence="9">
    <location>
        <begin position="322"/>
        <end position="479"/>
    </location>
</feature>
<dbReference type="Gene3D" id="1.10.10.60">
    <property type="entry name" value="Homeodomain-like"/>
    <property type="match status" value="1"/>
</dbReference>
<evidence type="ECO:0000259" key="10">
    <source>
        <dbReference type="Pfam" id="PF04963"/>
    </source>
</evidence>
<dbReference type="InterPro" id="IPR000394">
    <property type="entry name" value="RNA_pol_sigma_54"/>
</dbReference>
<feature type="domain" description="RNA polymerase sigma factor 54 core-binding" evidence="10">
    <location>
        <begin position="101"/>
        <end position="305"/>
    </location>
</feature>
<dbReference type="GO" id="GO:0001216">
    <property type="term" value="F:DNA-binding transcription activator activity"/>
    <property type="evidence" value="ECO:0007669"/>
    <property type="project" value="InterPro"/>
</dbReference>
<reference evidence="11" key="1">
    <citation type="submission" date="2018-06" db="EMBL/GenBank/DDBJ databases">
        <authorList>
            <person name="Zhirakovskaya E."/>
        </authorList>
    </citation>
    <scope>NUCLEOTIDE SEQUENCE</scope>
</reference>
<keyword evidence="4" id="KW-0548">Nucleotidyltransferase</keyword>
<dbReference type="GO" id="GO:0003677">
    <property type="term" value="F:DNA binding"/>
    <property type="evidence" value="ECO:0007669"/>
    <property type="project" value="UniProtKB-KW"/>
</dbReference>
<evidence type="ECO:0000259" key="9">
    <source>
        <dbReference type="Pfam" id="PF04552"/>
    </source>
</evidence>
<dbReference type="PANTHER" id="PTHR32248:SF4">
    <property type="entry name" value="RNA POLYMERASE SIGMA-54 FACTOR"/>
    <property type="match status" value="1"/>
</dbReference>
<proteinExistence type="inferred from homology"/>
<name>A0A3B0VMU3_9ZZZZ</name>
<keyword evidence="7" id="KW-0238">DNA-binding</keyword>
<evidence type="ECO:0000256" key="1">
    <source>
        <dbReference type="ARBA" id="ARBA00008798"/>
    </source>
</evidence>
<sequence length="481" mass="53820">MAYELKQELRLSQKLMLTPQLQLAIKLLQLSRQELVDAVREELEQNPVLEDLGEVDGADTTPEAEAEVRKSEMEWQEYLAEGEGQKGSSLDFSQRDDEAVFESHVARDKSLREHLSDQLGMVAFIGDVERKVVEFIIGNIDDHGYLRMTDCEDGTGEAEVMDCMVAEIAALIAVDESVVRGAIDIVQGFDPPGVGARTTRECLCLQARRLPGEDPLVESIITGHLENLATKNYKVMARALGVTIDDVIAAAAVITGQLSPMPGSGFGTEEARVVIPDAHVERVGGEYIVLLNDAGLPRLKVSSYYRKMLGSNGAQTREVKGYVQDKFKSALWFIKSVHQRQRTLKRVVESIVKFQKEFLDKGLQYLKPMVLRDVAEDIEMHESTISRVTTNKYVQTPRGIFELKYFFSIALSDSEGGDITAEYIKQNIKAIIDGEDSKSPFSDQQIAVRLNKEGMVLARRTVAKYREELGFASSSRRKRFY</sequence>
<evidence type="ECO:0000313" key="11">
    <source>
        <dbReference type="EMBL" id="VAW38179.1"/>
    </source>
</evidence>
<dbReference type="PRINTS" id="PR00045">
    <property type="entry name" value="SIGMA54FCT"/>
</dbReference>
<dbReference type="AlphaFoldDB" id="A0A3B0VMU3"/>
<gene>
    <name evidence="11" type="ORF">MNBD_DELTA02-161</name>
</gene>
<dbReference type="GO" id="GO:0016987">
    <property type="term" value="F:sigma factor activity"/>
    <property type="evidence" value="ECO:0007669"/>
    <property type="project" value="UniProtKB-KW"/>
</dbReference>
<dbReference type="Pfam" id="PF00309">
    <property type="entry name" value="Sigma54_AID"/>
    <property type="match status" value="1"/>
</dbReference>
<dbReference type="Pfam" id="PF04552">
    <property type="entry name" value="Sigma54_DBD"/>
    <property type="match status" value="1"/>
</dbReference>
<comment type="similarity">
    <text evidence="1">Belongs to the sigma-54 factor family.</text>
</comment>
<evidence type="ECO:0000256" key="7">
    <source>
        <dbReference type="ARBA" id="ARBA00023125"/>
    </source>
</evidence>
<dbReference type="PROSITE" id="PS00718">
    <property type="entry name" value="SIGMA54_2"/>
    <property type="match status" value="1"/>
</dbReference>
<evidence type="ECO:0000256" key="4">
    <source>
        <dbReference type="ARBA" id="ARBA00022695"/>
    </source>
</evidence>
<dbReference type="PROSITE" id="PS00717">
    <property type="entry name" value="SIGMA54_1"/>
    <property type="match status" value="1"/>
</dbReference>
<accession>A0A3B0VMU3</accession>
<dbReference type="PANTHER" id="PTHR32248">
    <property type="entry name" value="RNA POLYMERASE SIGMA-54 FACTOR"/>
    <property type="match status" value="1"/>
</dbReference>
<evidence type="ECO:0000256" key="3">
    <source>
        <dbReference type="ARBA" id="ARBA00022679"/>
    </source>
</evidence>
<keyword evidence="5" id="KW-0805">Transcription regulation</keyword>
<dbReference type="Gene3D" id="1.10.10.1330">
    <property type="entry name" value="RNA polymerase sigma-54 factor, core-binding domain"/>
    <property type="match status" value="1"/>
</dbReference>
<dbReference type="PIRSF" id="PIRSF000774">
    <property type="entry name" value="RpoN"/>
    <property type="match status" value="1"/>
</dbReference>
<dbReference type="NCBIfam" id="TIGR02395">
    <property type="entry name" value="rpoN_sigma"/>
    <property type="match status" value="1"/>
</dbReference>
<organism evidence="11">
    <name type="scientific">hydrothermal vent metagenome</name>
    <dbReference type="NCBI Taxonomy" id="652676"/>
    <lineage>
        <taxon>unclassified sequences</taxon>
        <taxon>metagenomes</taxon>
        <taxon>ecological metagenomes</taxon>
    </lineage>
</organism>
<evidence type="ECO:0000256" key="5">
    <source>
        <dbReference type="ARBA" id="ARBA00023015"/>
    </source>
</evidence>
<evidence type="ECO:0000256" key="8">
    <source>
        <dbReference type="ARBA" id="ARBA00023163"/>
    </source>
</evidence>
<evidence type="ECO:0000256" key="2">
    <source>
        <dbReference type="ARBA" id="ARBA00022478"/>
    </source>
</evidence>
<dbReference type="EMBL" id="UOEZ01000066">
    <property type="protein sequence ID" value="VAW38179.1"/>
    <property type="molecule type" value="Genomic_DNA"/>
</dbReference>
<dbReference type="GO" id="GO:0006352">
    <property type="term" value="P:DNA-templated transcription initiation"/>
    <property type="evidence" value="ECO:0007669"/>
    <property type="project" value="InterPro"/>
</dbReference>
<dbReference type="GO" id="GO:0000428">
    <property type="term" value="C:DNA-directed RNA polymerase complex"/>
    <property type="evidence" value="ECO:0007669"/>
    <property type="project" value="UniProtKB-KW"/>
</dbReference>
<dbReference type="InterPro" id="IPR007634">
    <property type="entry name" value="RNA_pol_sigma_54_DNA-bd"/>
</dbReference>
<dbReference type="InterPro" id="IPR007046">
    <property type="entry name" value="RNA_pol_sigma_54_core-bd"/>
</dbReference>
<dbReference type="GO" id="GO:0016779">
    <property type="term" value="F:nucleotidyltransferase activity"/>
    <property type="evidence" value="ECO:0007669"/>
    <property type="project" value="UniProtKB-KW"/>
</dbReference>